<keyword evidence="1" id="KW-0436">Ligase</keyword>
<name>A9USX3_MONBE</name>
<dbReference type="OMA" id="MWANIED"/>
<dbReference type="PANTHER" id="PTHR12241:SF154">
    <property type="entry name" value="TUBULIN POLYGLUTAMYLASE TTLL11"/>
    <property type="match status" value="1"/>
</dbReference>
<evidence type="ECO:0000313" key="6">
    <source>
        <dbReference type="Proteomes" id="UP000001357"/>
    </source>
</evidence>
<evidence type="ECO:0008006" key="7">
    <source>
        <dbReference type="Google" id="ProtNLM"/>
    </source>
</evidence>
<feature type="compositionally biased region" description="Acidic residues" evidence="4">
    <location>
        <begin position="184"/>
        <end position="194"/>
    </location>
</feature>
<proteinExistence type="predicted"/>
<dbReference type="SUPFAM" id="SSF56059">
    <property type="entry name" value="Glutathione synthetase ATP-binding domain-like"/>
    <property type="match status" value="1"/>
</dbReference>
<evidence type="ECO:0000313" key="5">
    <source>
        <dbReference type="EMBL" id="EDQ91141.1"/>
    </source>
</evidence>
<gene>
    <name evidence="5" type="ORF">MONBRDRAFT_1873</name>
</gene>
<dbReference type="GO" id="GO:0015631">
    <property type="term" value="F:tubulin binding"/>
    <property type="evidence" value="ECO:0000318"/>
    <property type="project" value="GO_Central"/>
</dbReference>
<dbReference type="PANTHER" id="PTHR12241">
    <property type="entry name" value="TUBULIN POLYGLUTAMYLASE"/>
    <property type="match status" value="1"/>
</dbReference>
<dbReference type="PROSITE" id="PS51221">
    <property type="entry name" value="TTL"/>
    <property type="match status" value="1"/>
</dbReference>
<dbReference type="eggNOG" id="KOG2158">
    <property type="taxonomic scope" value="Eukaryota"/>
</dbReference>
<dbReference type="InParanoid" id="A9USX3"/>
<dbReference type="GO" id="GO:0036064">
    <property type="term" value="C:ciliary basal body"/>
    <property type="evidence" value="ECO:0000318"/>
    <property type="project" value="GO_Central"/>
</dbReference>
<protein>
    <recommendedName>
        <fullName evidence="7">Tubulin tyrosine ligase</fullName>
    </recommendedName>
</protein>
<dbReference type="EMBL" id="CH991545">
    <property type="protein sequence ID" value="EDQ91141.1"/>
    <property type="molecule type" value="Genomic_DNA"/>
</dbReference>
<keyword evidence="6" id="KW-1185">Reference proteome</keyword>
<accession>A9USX3</accession>
<evidence type="ECO:0000256" key="2">
    <source>
        <dbReference type="ARBA" id="ARBA00022741"/>
    </source>
</evidence>
<dbReference type="Gene3D" id="3.30.470.20">
    <property type="entry name" value="ATP-grasp fold, B domain"/>
    <property type="match status" value="1"/>
</dbReference>
<dbReference type="GO" id="GO:0000226">
    <property type="term" value="P:microtubule cytoskeleton organization"/>
    <property type="evidence" value="ECO:0000318"/>
    <property type="project" value="GO_Central"/>
</dbReference>
<dbReference type="STRING" id="81824.A9USX3"/>
<dbReference type="GO" id="GO:0070740">
    <property type="term" value="F:tubulin-glutamic acid ligase activity"/>
    <property type="evidence" value="ECO:0000318"/>
    <property type="project" value="GO_Central"/>
</dbReference>
<feature type="non-terminal residue" evidence="5">
    <location>
        <position position="283"/>
    </location>
</feature>
<dbReference type="KEGG" id="mbr:MONBRDRAFT_1873"/>
<organism evidence="5 6">
    <name type="scientific">Monosiga brevicollis</name>
    <name type="common">Choanoflagellate</name>
    <dbReference type="NCBI Taxonomy" id="81824"/>
    <lineage>
        <taxon>Eukaryota</taxon>
        <taxon>Choanoflagellata</taxon>
        <taxon>Craspedida</taxon>
        <taxon>Salpingoecidae</taxon>
        <taxon>Monosiga</taxon>
    </lineage>
</organism>
<dbReference type="InterPro" id="IPR004344">
    <property type="entry name" value="TTL/TTLL_fam"/>
</dbReference>
<dbReference type="Pfam" id="PF03133">
    <property type="entry name" value="TTL"/>
    <property type="match status" value="1"/>
</dbReference>
<dbReference type="RefSeq" id="XP_001743563.1">
    <property type="nucleotide sequence ID" value="XM_001743511.1"/>
</dbReference>
<feature type="region of interest" description="Disordered" evidence="4">
    <location>
        <begin position="174"/>
        <end position="197"/>
    </location>
</feature>
<feature type="non-terminal residue" evidence="5">
    <location>
        <position position="1"/>
    </location>
</feature>
<dbReference type="Proteomes" id="UP000001357">
    <property type="component" value="Unassembled WGS sequence"/>
</dbReference>
<keyword evidence="2" id="KW-0547">Nucleotide-binding</keyword>
<dbReference type="GO" id="GO:0005524">
    <property type="term" value="F:ATP binding"/>
    <property type="evidence" value="ECO:0007669"/>
    <property type="project" value="UniProtKB-KW"/>
</dbReference>
<evidence type="ECO:0000256" key="4">
    <source>
        <dbReference type="SAM" id="MobiDB-lite"/>
    </source>
</evidence>
<keyword evidence="3" id="KW-0067">ATP-binding</keyword>
<dbReference type="GeneID" id="5889263"/>
<evidence type="ECO:0000256" key="1">
    <source>
        <dbReference type="ARBA" id="ARBA00022598"/>
    </source>
</evidence>
<evidence type="ECO:0000256" key="3">
    <source>
        <dbReference type="ARBA" id="ARBA00022840"/>
    </source>
</evidence>
<reference evidence="5 6" key="1">
    <citation type="journal article" date="2008" name="Nature">
        <title>The genome of the choanoflagellate Monosiga brevicollis and the origin of metazoans.</title>
        <authorList>
            <consortium name="JGI Sequencing"/>
            <person name="King N."/>
            <person name="Westbrook M.J."/>
            <person name="Young S.L."/>
            <person name="Kuo A."/>
            <person name="Abedin M."/>
            <person name="Chapman J."/>
            <person name="Fairclough S."/>
            <person name="Hellsten U."/>
            <person name="Isogai Y."/>
            <person name="Letunic I."/>
            <person name="Marr M."/>
            <person name="Pincus D."/>
            <person name="Putnam N."/>
            <person name="Rokas A."/>
            <person name="Wright K.J."/>
            <person name="Zuzow R."/>
            <person name="Dirks W."/>
            <person name="Good M."/>
            <person name="Goodstein D."/>
            <person name="Lemons D."/>
            <person name="Li W."/>
            <person name="Lyons J.B."/>
            <person name="Morris A."/>
            <person name="Nichols S."/>
            <person name="Richter D.J."/>
            <person name="Salamov A."/>
            <person name="Bork P."/>
            <person name="Lim W.A."/>
            <person name="Manning G."/>
            <person name="Miller W.T."/>
            <person name="McGinnis W."/>
            <person name="Shapiro H."/>
            <person name="Tjian R."/>
            <person name="Grigoriev I.V."/>
            <person name="Rokhsar D."/>
        </authorList>
    </citation>
    <scope>NUCLEOTIDE SEQUENCE [LARGE SCALE GENOMIC DNA]</scope>
    <source>
        <strain evidence="6">MX1 / ATCC 50154</strain>
    </source>
</reference>
<dbReference type="AlphaFoldDB" id="A9USX3"/>
<sequence length="283" mass="32777">VSRMPGLYELSQKSPLADVILAQQRLFPESFRFMPQTWHLPEQLAQFQQDHAHREATHPTSYQRFYIVKPNDGRQGAGIFLITDPHDARLRRMRRSHVVQDYVANPLLLDGFKFDMRLYVFIQSLEPFRAYLHREGMARLCTTPYARPTPENMDEIFMHLTNFSLNKRSDNYRQAGKASHNNDNPDDHDDDDDEGGSKRLLSSVMETLAAEGSNTSVMWANIEDLVCKTLLAMYPHMLVEYRKAVPKERAVRPFQLLGFDVLIDETLHPHLIEINANPSLRID</sequence>